<evidence type="ECO:0000313" key="1">
    <source>
        <dbReference type="EMBL" id="DAD73743.1"/>
    </source>
</evidence>
<protein>
    <submittedName>
        <fullName evidence="1">Uncharacterized protein</fullName>
    </submittedName>
</protein>
<sequence>MKKFVPVEGKSRVQIDDCGTGINLQCIDGNVVDVSIIGFGMYKTFVKNVPISVFKSNIQALKRDLTSRNQDSQYRLFEWHAGDGLTIRKRDFMIRFTTSESRLQSFLAYADDFLDEVQEHIHAQFD</sequence>
<accession>A0A8S5LV60</accession>
<proteinExistence type="predicted"/>
<organism evidence="1">
    <name type="scientific">Podoviridae sp. ctrub15</name>
    <dbReference type="NCBI Taxonomy" id="2826581"/>
    <lineage>
        <taxon>Viruses</taxon>
        <taxon>Duplodnaviria</taxon>
        <taxon>Heunggongvirae</taxon>
        <taxon>Uroviricota</taxon>
        <taxon>Caudoviricetes</taxon>
    </lineage>
</organism>
<name>A0A8S5LV60_9CAUD</name>
<reference evidence="1" key="1">
    <citation type="journal article" date="2021" name="Proc. Natl. Acad. Sci. U.S.A.">
        <title>A Catalog of Tens of Thousands of Viruses from Human Metagenomes Reveals Hidden Associations with Chronic Diseases.</title>
        <authorList>
            <person name="Tisza M.J."/>
            <person name="Buck C.B."/>
        </authorList>
    </citation>
    <scope>NUCLEOTIDE SEQUENCE</scope>
    <source>
        <strain evidence="1">Ctrub15</strain>
    </source>
</reference>
<dbReference type="EMBL" id="BK014743">
    <property type="protein sequence ID" value="DAD73743.1"/>
    <property type="molecule type" value="Genomic_DNA"/>
</dbReference>